<organism evidence="1 2">
    <name type="scientific">Candidatus Kaiserbacteria bacterium RIFCSPHIGHO2_01_FULL_53_29</name>
    <dbReference type="NCBI Taxonomy" id="1798480"/>
    <lineage>
        <taxon>Bacteria</taxon>
        <taxon>Candidatus Kaiseribacteriota</taxon>
    </lineage>
</organism>
<dbReference type="InterPro" id="IPR006059">
    <property type="entry name" value="SBP"/>
</dbReference>
<protein>
    <recommendedName>
        <fullName evidence="3">ABC transporter substrate-binding protein</fullName>
    </recommendedName>
</protein>
<dbReference type="Gene3D" id="3.40.190.10">
    <property type="entry name" value="Periplasmic binding protein-like II"/>
    <property type="match status" value="1"/>
</dbReference>
<dbReference type="PANTHER" id="PTHR43649:SF12">
    <property type="entry name" value="DIACETYLCHITOBIOSE BINDING PROTEIN DASA"/>
    <property type="match status" value="1"/>
</dbReference>
<comment type="caution">
    <text evidence="1">The sequence shown here is derived from an EMBL/GenBank/DDBJ whole genome shotgun (WGS) entry which is preliminary data.</text>
</comment>
<dbReference type="InterPro" id="IPR050490">
    <property type="entry name" value="Bact_solute-bd_prot1"/>
</dbReference>
<proteinExistence type="predicted"/>
<sequence length="432" mass="46175">MKKLSLFQIVLLCIFGALAVAGVLIFAFAVGGGTTNTVGAIKIWGTMEAQAFGDIVRELADDNPQLSQVTYEQKDPTTYESELTNALASGGGPDLFLLRQDYALKNAGKVAIIPFSALSQSQFQDTFIEASAPFLAENGVIGVPLFADPLILYWNKDMLASGGFAQPPKYWDELFNIAQKISTRNDSGTITRSAIALGEYRNINNAKDILATLILQAGGSITAYDEGGNLRPALVSRAETSAQAGVSALRFYTEFADPSKDDYSWNRSLPEAQKAFASGDLALYVGYASEKSQIAHANPNLNFAIAPIPQVRAAQNALDTARVYALSASRAGKNPGGAITVAFLLVSSDNAKALSQALGMPSARRDVVSQPATGDDNLLNKQVILAHSWFDPDPEATAGFFRAMIENTTSGSLQVSEAIQRADQEMTNILEL</sequence>
<reference evidence="1 2" key="1">
    <citation type="journal article" date="2016" name="Nat. Commun.">
        <title>Thousands of microbial genomes shed light on interconnected biogeochemical processes in an aquifer system.</title>
        <authorList>
            <person name="Anantharaman K."/>
            <person name="Brown C.T."/>
            <person name="Hug L.A."/>
            <person name="Sharon I."/>
            <person name="Castelle C.J."/>
            <person name="Probst A.J."/>
            <person name="Thomas B.C."/>
            <person name="Singh A."/>
            <person name="Wilkins M.J."/>
            <person name="Karaoz U."/>
            <person name="Brodie E.L."/>
            <person name="Williams K.H."/>
            <person name="Hubbard S.S."/>
            <person name="Banfield J.F."/>
        </authorList>
    </citation>
    <scope>NUCLEOTIDE SEQUENCE [LARGE SCALE GENOMIC DNA]</scope>
</reference>
<dbReference type="PANTHER" id="PTHR43649">
    <property type="entry name" value="ARABINOSE-BINDING PROTEIN-RELATED"/>
    <property type="match status" value="1"/>
</dbReference>
<dbReference type="Pfam" id="PF13416">
    <property type="entry name" value="SBP_bac_8"/>
    <property type="match status" value="1"/>
</dbReference>
<dbReference type="EMBL" id="MFKT01000008">
    <property type="protein sequence ID" value="OGG53809.1"/>
    <property type="molecule type" value="Genomic_DNA"/>
</dbReference>
<accession>A0A1F6CXC8</accession>
<evidence type="ECO:0000313" key="2">
    <source>
        <dbReference type="Proteomes" id="UP000176863"/>
    </source>
</evidence>
<name>A0A1F6CXC8_9BACT</name>
<dbReference type="AlphaFoldDB" id="A0A1F6CXC8"/>
<dbReference type="Proteomes" id="UP000176863">
    <property type="component" value="Unassembled WGS sequence"/>
</dbReference>
<evidence type="ECO:0000313" key="1">
    <source>
        <dbReference type="EMBL" id="OGG53809.1"/>
    </source>
</evidence>
<gene>
    <name evidence="1" type="ORF">A2851_01270</name>
</gene>
<dbReference type="STRING" id="1798480.A2851_01270"/>
<evidence type="ECO:0008006" key="3">
    <source>
        <dbReference type="Google" id="ProtNLM"/>
    </source>
</evidence>
<dbReference type="SUPFAM" id="SSF53850">
    <property type="entry name" value="Periplasmic binding protein-like II"/>
    <property type="match status" value="1"/>
</dbReference>